<reference evidence="2" key="2">
    <citation type="submission" date="2023-01" db="EMBL/GenBank/DDBJ databases">
        <authorList>
            <person name="Petersen C."/>
        </authorList>
    </citation>
    <scope>NUCLEOTIDE SEQUENCE</scope>
    <source>
        <strain evidence="2">IBT 12815</strain>
    </source>
</reference>
<feature type="chain" id="PRO_5042215767" evidence="1">
    <location>
        <begin position="23"/>
        <end position="233"/>
    </location>
</feature>
<gene>
    <name evidence="2" type="ORF">N7537_004006</name>
</gene>
<evidence type="ECO:0000313" key="3">
    <source>
        <dbReference type="Proteomes" id="UP001213799"/>
    </source>
</evidence>
<dbReference type="GeneID" id="81585306"/>
<evidence type="ECO:0000256" key="1">
    <source>
        <dbReference type="SAM" id="SignalP"/>
    </source>
</evidence>
<dbReference type="EMBL" id="JAQJAE010000002">
    <property type="protein sequence ID" value="KAJ5607387.1"/>
    <property type="molecule type" value="Genomic_DNA"/>
</dbReference>
<keyword evidence="1" id="KW-0732">Signal</keyword>
<dbReference type="AlphaFoldDB" id="A0AAD6EBS1"/>
<sequence>MYILNFTTLVVLIAMLCAFVSSHPSPTDLLSNDPIAMESQLRPAGNDSLTAEEALQGNHLAARQSVDLLPLPPDCKKVFKSAIPASKAAFAWIKKTICEEYKCKVAFAPAYKKYSIDPIKKHIIMEWIFGTFQKRGHPIQKLGIDPGKVFDKIVKKCIEGNPKIMGAKNICTASEESYKDIKSCIIGEVMEYVPKVGLWAKGACKIALQEKMVEKPDWRVLVKDFKHNKLCEK</sequence>
<dbReference type="Proteomes" id="UP001213799">
    <property type="component" value="Unassembled WGS sequence"/>
</dbReference>
<feature type="signal peptide" evidence="1">
    <location>
        <begin position="1"/>
        <end position="22"/>
    </location>
</feature>
<name>A0AAD6EBS1_9EURO</name>
<evidence type="ECO:0000313" key="2">
    <source>
        <dbReference type="EMBL" id="KAJ5607387.1"/>
    </source>
</evidence>
<dbReference type="RefSeq" id="XP_056754812.1">
    <property type="nucleotide sequence ID" value="XM_056895064.1"/>
</dbReference>
<reference evidence="2" key="1">
    <citation type="journal article" date="2023" name="IMA Fungus">
        <title>Comparative genomic study of the Penicillium genus elucidates a diverse pangenome and 15 lateral gene transfer events.</title>
        <authorList>
            <person name="Petersen C."/>
            <person name="Sorensen T."/>
            <person name="Nielsen M.R."/>
            <person name="Sondergaard T.E."/>
            <person name="Sorensen J.L."/>
            <person name="Fitzpatrick D.A."/>
            <person name="Frisvad J.C."/>
            <person name="Nielsen K.L."/>
        </authorList>
    </citation>
    <scope>NUCLEOTIDE SEQUENCE</scope>
    <source>
        <strain evidence="2">IBT 12815</strain>
    </source>
</reference>
<keyword evidence="3" id="KW-1185">Reference proteome</keyword>
<comment type="caution">
    <text evidence="2">The sequence shown here is derived from an EMBL/GenBank/DDBJ whole genome shotgun (WGS) entry which is preliminary data.</text>
</comment>
<accession>A0AAD6EBS1</accession>
<organism evidence="2 3">
    <name type="scientific">Penicillium hordei</name>
    <dbReference type="NCBI Taxonomy" id="40994"/>
    <lineage>
        <taxon>Eukaryota</taxon>
        <taxon>Fungi</taxon>
        <taxon>Dikarya</taxon>
        <taxon>Ascomycota</taxon>
        <taxon>Pezizomycotina</taxon>
        <taxon>Eurotiomycetes</taxon>
        <taxon>Eurotiomycetidae</taxon>
        <taxon>Eurotiales</taxon>
        <taxon>Aspergillaceae</taxon>
        <taxon>Penicillium</taxon>
    </lineage>
</organism>
<protein>
    <submittedName>
        <fullName evidence="2">Uncharacterized protein</fullName>
    </submittedName>
</protein>
<proteinExistence type="predicted"/>